<dbReference type="CDD" id="cd00590">
    <property type="entry name" value="RRM_SF"/>
    <property type="match status" value="1"/>
</dbReference>
<evidence type="ECO:0000313" key="7">
    <source>
        <dbReference type="Proteomes" id="UP000015101"/>
    </source>
</evidence>
<proteinExistence type="predicted"/>
<reference evidence="7" key="1">
    <citation type="submission" date="2012-12" db="EMBL/GenBank/DDBJ databases">
        <authorList>
            <person name="Hellsten U."/>
            <person name="Grimwood J."/>
            <person name="Chapman J.A."/>
            <person name="Shapiro H."/>
            <person name="Aerts A."/>
            <person name="Otillar R.P."/>
            <person name="Terry A.Y."/>
            <person name="Boore J.L."/>
            <person name="Simakov O."/>
            <person name="Marletaz F."/>
            <person name="Cho S.-J."/>
            <person name="Edsinger-Gonzales E."/>
            <person name="Havlak P."/>
            <person name="Kuo D.-H."/>
            <person name="Larsson T."/>
            <person name="Lv J."/>
            <person name="Arendt D."/>
            <person name="Savage R."/>
            <person name="Osoegawa K."/>
            <person name="de Jong P."/>
            <person name="Lindberg D.R."/>
            <person name="Seaver E.C."/>
            <person name="Weisblat D.A."/>
            <person name="Putnam N.H."/>
            <person name="Grigoriev I.V."/>
            <person name="Rokhsar D.S."/>
        </authorList>
    </citation>
    <scope>NUCLEOTIDE SEQUENCE</scope>
</reference>
<dbReference type="GO" id="GO:1990904">
    <property type="term" value="C:ribonucleoprotein complex"/>
    <property type="evidence" value="ECO:0000318"/>
    <property type="project" value="GO_Central"/>
</dbReference>
<feature type="compositionally biased region" description="Low complexity" evidence="3">
    <location>
        <begin position="11"/>
        <end position="20"/>
    </location>
</feature>
<dbReference type="OMA" id="INVRMDK"/>
<dbReference type="InParanoid" id="T1FRB2"/>
<accession>T1FRB2</accession>
<feature type="region of interest" description="Disordered" evidence="3">
    <location>
        <begin position="1"/>
        <end position="40"/>
    </location>
</feature>
<feature type="domain" description="RRM" evidence="4">
    <location>
        <begin position="45"/>
        <end position="124"/>
    </location>
</feature>
<dbReference type="SUPFAM" id="SSF54928">
    <property type="entry name" value="RNA-binding domain, RBD"/>
    <property type="match status" value="3"/>
</dbReference>
<evidence type="ECO:0000256" key="2">
    <source>
        <dbReference type="PROSITE-ProRule" id="PRU00176"/>
    </source>
</evidence>
<feature type="domain" description="RRM" evidence="4">
    <location>
        <begin position="485"/>
        <end position="562"/>
    </location>
</feature>
<sequence>MSRMAKRSRSRSPASVRTRSQSPKKWRKPDRRGMADRGDKKEERVRVYVSNLPYDVKWQALKDIFKDKVGNDVTYAQLYEDLDGKPVGAGVVEVRNRETAMKAIEELDRFEIRGRKIIVREEREKDRQRHNRDLGLHRNEGGMPISGGSGNFMGGPNMMSGGGAPQGFTADWLNQLGIDVTQITNQVFVANLDYKVTKSKLEEVFRMAGNVIEAELKLDKDGKSRGLGIVRYEHPIEAVQAISLFTNQFMYDRQMHVRLDRWVEPMLQDIPSRLPTGLKSIGIGMGAQGQPLLNIGEIANTLTLSILLGQTNNQHPPPAINMNNNNIPMNHPIQNNANLATNLLGNLSNNNLGNLGNLTNLINPGANLGGLGSGAGALGGQLIPQQANAGNMVTQTAQAILNTLGLNALTGLGGLDLAANLGGVGGMAAGVGGSNALGIGVQNSADIGHSLINQNMSFSAMQNVGYDNRDGRGSNFDRNSGGDITAVFIKNLPFNFSANNLYEKFRVYGDIKYADIKTDSAGRSRGSAVVQYFNADSARRAICLAHGSMVDDRQIEVKLDRLA</sequence>
<protein>
    <recommendedName>
        <fullName evidence="4">RRM domain-containing protein</fullName>
    </recommendedName>
</protein>
<evidence type="ECO:0000313" key="6">
    <source>
        <dbReference type="EnsemblMetazoa" id="HelroP189732"/>
    </source>
</evidence>
<dbReference type="EnsemblMetazoa" id="HelroT189732">
    <property type="protein sequence ID" value="HelroP189732"/>
    <property type="gene ID" value="HelroG189732"/>
</dbReference>
<dbReference type="STRING" id="6412.T1FRB2"/>
<dbReference type="PANTHER" id="PTHR23003:SF3">
    <property type="entry name" value="FI21236P1-RELATED"/>
    <property type="match status" value="1"/>
</dbReference>
<dbReference type="AlphaFoldDB" id="T1FRB2"/>
<dbReference type="GeneID" id="20211359"/>
<reference evidence="6" key="3">
    <citation type="submission" date="2015-06" db="UniProtKB">
        <authorList>
            <consortium name="EnsemblMetazoa"/>
        </authorList>
    </citation>
    <scope>IDENTIFICATION</scope>
</reference>
<evidence type="ECO:0000259" key="4">
    <source>
        <dbReference type="PROSITE" id="PS50102"/>
    </source>
</evidence>
<dbReference type="InterPro" id="IPR012677">
    <property type="entry name" value="Nucleotide-bd_a/b_plait_sf"/>
</dbReference>
<dbReference type="InterPro" id="IPR035979">
    <property type="entry name" value="RBD_domain_sf"/>
</dbReference>
<dbReference type="InterPro" id="IPR050374">
    <property type="entry name" value="RRT5_SRSF_SR"/>
</dbReference>
<dbReference type="RefSeq" id="XP_009030408.1">
    <property type="nucleotide sequence ID" value="XM_009032160.1"/>
</dbReference>
<dbReference type="GO" id="GO:0003729">
    <property type="term" value="F:mRNA binding"/>
    <property type="evidence" value="ECO:0000318"/>
    <property type="project" value="GO_Central"/>
</dbReference>
<dbReference type="CTD" id="20211359"/>
<dbReference type="GO" id="GO:0005737">
    <property type="term" value="C:cytoplasm"/>
    <property type="evidence" value="ECO:0000318"/>
    <property type="project" value="GO_Central"/>
</dbReference>
<evidence type="ECO:0000256" key="3">
    <source>
        <dbReference type="SAM" id="MobiDB-lite"/>
    </source>
</evidence>
<feature type="compositionally biased region" description="Basic and acidic residues" evidence="3">
    <location>
        <begin position="31"/>
        <end position="40"/>
    </location>
</feature>
<dbReference type="OrthoDB" id="610462at2759"/>
<evidence type="ECO:0000313" key="5">
    <source>
        <dbReference type="EMBL" id="ESN91574.1"/>
    </source>
</evidence>
<dbReference type="Proteomes" id="UP000015101">
    <property type="component" value="Unassembled WGS sequence"/>
</dbReference>
<feature type="compositionally biased region" description="Basic residues" evidence="3">
    <location>
        <begin position="1"/>
        <end position="10"/>
    </location>
</feature>
<dbReference type="GO" id="GO:0005634">
    <property type="term" value="C:nucleus"/>
    <property type="evidence" value="ECO:0000318"/>
    <property type="project" value="GO_Central"/>
</dbReference>
<keyword evidence="1 2" id="KW-0694">RNA-binding</keyword>
<reference evidence="5 7" key="2">
    <citation type="journal article" date="2013" name="Nature">
        <title>Insights into bilaterian evolution from three spiralian genomes.</title>
        <authorList>
            <person name="Simakov O."/>
            <person name="Marletaz F."/>
            <person name="Cho S.J."/>
            <person name="Edsinger-Gonzales E."/>
            <person name="Havlak P."/>
            <person name="Hellsten U."/>
            <person name="Kuo D.H."/>
            <person name="Larsson T."/>
            <person name="Lv J."/>
            <person name="Arendt D."/>
            <person name="Savage R."/>
            <person name="Osoegawa K."/>
            <person name="de Jong P."/>
            <person name="Grimwood J."/>
            <person name="Chapman J.A."/>
            <person name="Shapiro H."/>
            <person name="Aerts A."/>
            <person name="Otillar R.P."/>
            <person name="Terry A.Y."/>
            <person name="Boore J.L."/>
            <person name="Grigoriev I.V."/>
            <person name="Lindberg D.R."/>
            <person name="Seaver E.C."/>
            <person name="Weisblat D.A."/>
            <person name="Putnam N.H."/>
            <person name="Rokhsar D.S."/>
        </authorList>
    </citation>
    <scope>NUCLEOTIDE SEQUENCE</scope>
</reference>
<dbReference type="EMBL" id="AMQM01002118">
    <property type="status" value="NOT_ANNOTATED_CDS"/>
    <property type="molecule type" value="Genomic_DNA"/>
</dbReference>
<dbReference type="KEGG" id="hro:HELRODRAFT_189732"/>
<dbReference type="Pfam" id="PF00076">
    <property type="entry name" value="RRM_1"/>
    <property type="match status" value="3"/>
</dbReference>
<dbReference type="InterPro" id="IPR000504">
    <property type="entry name" value="RRM_dom"/>
</dbReference>
<evidence type="ECO:0000256" key="1">
    <source>
        <dbReference type="ARBA" id="ARBA00022884"/>
    </source>
</evidence>
<dbReference type="eggNOG" id="KOG4212">
    <property type="taxonomic scope" value="Eukaryota"/>
</dbReference>
<dbReference type="Gene3D" id="3.30.70.330">
    <property type="match status" value="3"/>
</dbReference>
<organism evidence="6 7">
    <name type="scientific">Helobdella robusta</name>
    <name type="common">Californian leech</name>
    <dbReference type="NCBI Taxonomy" id="6412"/>
    <lineage>
        <taxon>Eukaryota</taxon>
        <taxon>Metazoa</taxon>
        <taxon>Spiralia</taxon>
        <taxon>Lophotrochozoa</taxon>
        <taxon>Annelida</taxon>
        <taxon>Clitellata</taxon>
        <taxon>Hirudinea</taxon>
        <taxon>Rhynchobdellida</taxon>
        <taxon>Glossiphoniidae</taxon>
        <taxon>Helobdella</taxon>
    </lineage>
</organism>
<keyword evidence="7" id="KW-1185">Reference proteome</keyword>
<dbReference type="FunCoup" id="T1FRB2">
    <property type="interactions" value="1607"/>
</dbReference>
<dbReference type="PANTHER" id="PTHR23003">
    <property type="entry name" value="RNA RECOGNITION MOTIF RRM DOMAIN CONTAINING PROTEIN"/>
    <property type="match status" value="1"/>
</dbReference>
<dbReference type="EMBL" id="KB097700">
    <property type="protein sequence ID" value="ESN91574.1"/>
    <property type="molecule type" value="Genomic_DNA"/>
</dbReference>
<dbReference type="PROSITE" id="PS50102">
    <property type="entry name" value="RRM"/>
    <property type="match status" value="3"/>
</dbReference>
<dbReference type="SMART" id="SM00360">
    <property type="entry name" value="RRM"/>
    <property type="match status" value="3"/>
</dbReference>
<gene>
    <name evidence="6" type="primary">20211359</name>
    <name evidence="5" type="ORF">HELRODRAFT_189732</name>
</gene>
<dbReference type="HOGENOM" id="CLU_019566_1_0_1"/>
<feature type="domain" description="RRM" evidence="4">
    <location>
        <begin position="185"/>
        <end position="262"/>
    </location>
</feature>
<name>T1FRB2_HELRO</name>